<dbReference type="AlphaFoldDB" id="A0A1L3GEM5"/>
<keyword evidence="2" id="KW-1185">Reference proteome</keyword>
<name>A0A1L3GEM5_SYNAC</name>
<dbReference type="STRING" id="29542.A6070_13290"/>
<dbReference type="Proteomes" id="UP000182264">
    <property type="component" value="Chromosome"/>
</dbReference>
<accession>A0A1L3GEM5</accession>
<dbReference type="EMBL" id="CP015518">
    <property type="protein sequence ID" value="APG24402.1"/>
    <property type="molecule type" value="Genomic_DNA"/>
</dbReference>
<dbReference type="RefSeq" id="WP_072286241.1">
    <property type="nucleotide sequence ID" value="NZ_CP015455.1"/>
</dbReference>
<evidence type="ECO:0000313" key="1">
    <source>
        <dbReference type="EMBL" id="APG24402.1"/>
    </source>
</evidence>
<dbReference type="KEGG" id="pace:A6070_13290"/>
<sequence length="123" mass="13527">MREKRHPGGAAALRLTPLNRLASLKLKAAGVSEHPVVLPVFQLMSWGLADCACLVHEETADELVQLVWQPDQRAALDYLLANVPGGATAFQRRLLRMPPRAAARALLGAFDLRLRSDPRNPFP</sequence>
<gene>
    <name evidence="1" type="ORF">A7E75_04645</name>
</gene>
<proteinExistence type="predicted"/>
<protein>
    <submittedName>
        <fullName evidence="1">Uncharacterized protein</fullName>
    </submittedName>
</protein>
<organism evidence="1 2">
    <name type="scientific">Syntrophotalea acetylenica</name>
    <name type="common">Pelobacter acetylenicus</name>
    <dbReference type="NCBI Taxonomy" id="29542"/>
    <lineage>
        <taxon>Bacteria</taxon>
        <taxon>Pseudomonadati</taxon>
        <taxon>Thermodesulfobacteriota</taxon>
        <taxon>Desulfuromonadia</taxon>
        <taxon>Desulfuromonadales</taxon>
        <taxon>Syntrophotaleaceae</taxon>
        <taxon>Syntrophotalea</taxon>
    </lineage>
</organism>
<dbReference type="OrthoDB" id="5388326at2"/>
<reference evidence="1 2" key="1">
    <citation type="journal article" date="2017" name="Genome Announc.">
        <title>Complete Genome Sequences of Two Acetylene-Fermenting Pelobacter acetylenicus Strains.</title>
        <authorList>
            <person name="Sutton J.M."/>
            <person name="Baesman S.M."/>
            <person name="Fierst J.L."/>
            <person name="Poret-Peterson A.T."/>
            <person name="Oremland R.S."/>
            <person name="Dunlap D.S."/>
            <person name="Akob D.M."/>
        </authorList>
    </citation>
    <scope>NUCLEOTIDE SEQUENCE [LARGE SCALE GENOMIC DNA]</scope>
    <source>
        <strain evidence="1 2">DSM 3247</strain>
    </source>
</reference>
<evidence type="ECO:0000313" key="2">
    <source>
        <dbReference type="Proteomes" id="UP000182264"/>
    </source>
</evidence>